<reference evidence="2 3" key="1">
    <citation type="journal article" date="2016" name="DNA Res.">
        <title>Genome sequence of Aspergillus luchuensis NBRC 4314.</title>
        <authorList>
            <person name="Yamada O."/>
            <person name="Machida M."/>
            <person name="Hosoyama A."/>
            <person name="Goto M."/>
            <person name="Takahashi T."/>
            <person name="Futagami T."/>
            <person name="Yamagata Y."/>
            <person name="Takeuchi M."/>
            <person name="Kobayashi T."/>
            <person name="Koike H."/>
            <person name="Abe K."/>
            <person name="Asai K."/>
            <person name="Arita M."/>
            <person name="Fujita N."/>
            <person name="Fukuda K."/>
            <person name="Higa K."/>
            <person name="Horikawa H."/>
            <person name="Ishikawa T."/>
            <person name="Jinno K."/>
            <person name="Kato Y."/>
            <person name="Kirimura K."/>
            <person name="Mizutani O."/>
            <person name="Nakasone K."/>
            <person name="Sano M."/>
            <person name="Shiraishi Y."/>
            <person name="Tsukahara M."/>
            <person name="Gomi K."/>
        </authorList>
    </citation>
    <scope>NUCLEOTIDE SEQUENCE [LARGE SCALE GENOMIC DNA]</scope>
    <source>
        <strain evidence="2 3">RIB 2604</strain>
    </source>
</reference>
<sequence length="295" mass="33873">MPPAEQSLYVSERTVNERMAQGRYLLDKLIQHFHPRTLPDTNHVFDDALTAFIMTSIAPSERSVESSLQYWLIFLRFVVQKLELHKDVPDLSQDDKEERRRILGEILEYRFLSDHSTFNTCHDLLNTVQTNILQHLRMWYQSFEALVGSEFKSIAEPDCHSCPVAEVPPVAYYGFHMYHCMFVLLHGPMDVVRMYQDLTWQSSADFLTAGEHAVACANVLDMFVAATNMDYQRTFAKLLRRTLSFNMAESSGDSAPSHSHLTPELTGVPQSSLDPEMLRYRWAPGYTGLWVGPMS</sequence>
<gene>
    <name evidence="2" type="ORF">RIB2604_01500300</name>
</gene>
<protein>
    <submittedName>
        <fullName evidence="2">Xylanolytic transcriptional activator XlnR</fullName>
    </submittedName>
</protein>
<dbReference type="EMBL" id="BCWF01000015">
    <property type="protein sequence ID" value="GAT22001.1"/>
    <property type="molecule type" value="Genomic_DNA"/>
</dbReference>
<name>A0A146F8W6_ASPKA</name>
<comment type="caution">
    <text evidence="2">The sequence shown here is derived from an EMBL/GenBank/DDBJ whole genome shotgun (WGS) entry which is preliminary data.</text>
</comment>
<dbReference type="Proteomes" id="UP000075230">
    <property type="component" value="Unassembled WGS sequence"/>
</dbReference>
<evidence type="ECO:0000256" key="1">
    <source>
        <dbReference type="SAM" id="MobiDB-lite"/>
    </source>
</evidence>
<dbReference type="AlphaFoldDB" id="A0A146F8W6"/>
<feature type="region of interest" description="Disordered" evidence="1">
    <location>
        <begin position="250"/>
        <end position="270"/>
    </location>
</feature>
<reference evidence="3" key="2">
    <citation type="submission" date="2016-02" db="EMBL/GenBank/DDBJ databases">
        <title>Genome sequencing of Aspergillus luchuensis NBRC 4314.</title>
        <authorList>
            <person name="Yamada O."/>
        </authorList>
    </citation>
    <scope>NUCLEOTIDE SEQUENCE [LARGE SCALE GENOMIC DNA]</scope>
    <source>
        <strain evidence="3">RIB 2604</strain>
    </source>
</reference>
<evidence type="ECO:0000313" key="2">
    <source>
        <dbReference type="EMBL" id="GAT22001.1"/>
    </source>
</evidence>
<evidence type="ECO:0000313" key="3">
    <source>
        <dbReference type="Proteomes" id="UP000075230"/>
    </source>
</evidence>
<accession>A0A146F8W6</accession>
<organism evidence="2 3">
    <name type="scientific">Aspergillus kawachii</name>
    <name type="common">White koji mold</name>
    <name type="synonym">Aspergillus awamori var. kawachi</name>
    <dbReference type="NCBI Taxonomy" id="1069201"/>
    <lineage>
        <taxon>Eukaryota</taxon>
        <taxon>Fungi</taxon>
        <taxon>Dikarya</taxon>
        <taxon>Ascomycota</taxon>
        <taxon>Pezizomycotina</taxon>
        <taxon>Eurotiomycetes</taxon>
        <taxon>Eurotiomycetidae</taxon>
        <taxon>Eurotiales</taxon>
        <taxon>Aspergillaceae</taxon>
        <taxon>Aspergillus</taxon>
        <taxon>Aspergillus subgen. Circumdati</taxon>
    </lineage>
</organism>
<proteinExistence type="predicted"/>
<dbReference type="VEuPathDB" id="FungiDB:ASPFODRAFT_146522"/>
<feature type="compositionally biased region" description="Polar residues" evidence="1">
    <location>
        <begin position="250"/>
        <end position="260"/>
    </location>
</feature>